<name>A0A427XIT1_9TREE</name>
<dbReference type="GO" id="GO:0022857">
    <property type="term" value="F:transmembrane transporter activity"/>
    <property type="evidence" value="ECO:0007669"/>
    <property type="project" value="InterPro"/>
</dbReference>
<feature type="transmembrane region" description="Helical" evidence="6">
    <location>
        <begin position="50"/>
        <end position="69"/>
    </location>
</feature>
<dbReference type="Gene3D" id="1.20.1250.20">
    <property type="entry name" value="MFS general substrate transporter like domains"/>
    <property type="match status" value="1"/>
</dbReference>
<dbReference type="AlphaFoldDB" id="A0A427XIT1"/>
<evidence type="ECO:0000256" key="1">
    <source>
        <dbReference type="ARBA" id="ARBA00004141"/>
    </source>
</evidence>
<dbReference type="PANTHER" id="PTHR23510">
    <property type="entry name" value="INNER MEMBRANE TRANSPORT PROTEIN YAJR"/>
    <property type="match status" value="1"/>
</dbReference>
<dbReference type="STRING" id="105984.A0A427XIT1"/>
<dbReference type="GeneID" id="39586946"/>
<evidence type="ECO:0000256" key="6">
    <source>
        <dbReference type="SAM" id="Phobius"/>
    </source>
</evidence>
<comment type="caution">
    <text evidence="7">The sequence shown here is derived from an EMBL/GenBank/DDBJ whole genome shotgun (WGS) entry which is preliminary data.</text>
</comment>
<dbReference type="GO" id="GO:0016020">
    <property type="term" value="C:membrane"/>
    <property type="evidence" value="ECO:0007669"/>
    <property type="project" value="UniProtKB-SubCell"/>
</dbReference>
<evidence type="ECO:0008006" key="9">
    <source>
        <dbReference type="Google" id="ProtNLM"/>
    </source>
</evidence>
<reference evidence="7 8" key="1">
    <citation type="submission" date="2018-11" db="EMBL/GenBank/DDBJ databases">
        <title>Genome sequence of Apiotrichum porosum DSM 27194.</title>
        <authorList>
            <person name="Aliyu H."/>
            <person name="Gorte O."/>
            <person name="Ochsenreither K."/>
        </authorList>
    </citation>
    <scope>NUCLEOTIDE SEQUENCE [LARGE SCALE GENOMIC DNA]</scope>
    <source>
        <strain evidence="7 8">DSM 27194</strain>
    </source>
</reference>
<feature type="region of interest" description="Disordered" evidence="5">
    <location>
        <begin position="250"/>
        <end position="278"/>
    </location>
</feature>
<evidence type="ECO:0000256" key="2">
    <source>
        <dbReference type="ARBA" id="ARBA00022692"/>
    </source>
</evidence>
<gene>
    <name evidence="7" type="ORF">EHS24_002403</name>
</gene>
<dbReference type="OrthoDB" id="2015447at2759"/>
<evidence type="ECO:0000313" key="8">
    <source>
        <dbReference type="Proteomes" id="UP000279236"/>
    </source>
</evidence>
<comment type="subcellular location">
    <subcellularLocation>
        <location evidence="1">Membrane</location>
        <topology evidence="1">Multi-pass membrane protein</topology>
    </subcellularLocation>
</comment>
<dbReference type="InterPro" id="IPR011701">
    <property type="entry name" value="MFS"/>
</dbReference>
<feature type="transmembrane region" description="Helical" evidence="6">
    <location>
        <begin position="461"/>
        <end position="483"/>
    </location>
</feature>
<keyword evidence="8" id="KW-1185">Reference proteome</keyword>
<keyword evidence="2 6" id="KW-0812">Transmembrane</keyword>
<dbReference type="EMBL" id="RSCE01000012">
    <property type="protein sequence ID" value="RSH78674.1"/>
    <property type="molecule type" value="Genomic_DNA"/>
</dbReference>
<feature type="transmembrane region" description="Helical" evidence="6">
    <location>
        <begin position="297"/>
        <end position="317"/>
    </location>
</feature>
<feature type="transmembrane region" description="Helical" evidence="6">
    <location>
        <begin position="372"/>
        <end position="391"/>
    </location>
</feature>
<dbReference type="Proteomes" id="UP000279236">
    <property type="component" value="Unassembled WGS sequence"/>
</dbReference>
<keyword evidence="4 6" id="KW-0472">Membrane</keyword>
<protein>
    <recommendedName>
        <fullName evidence="9">Major facilitator superfamily (MFS) profile domain-containing protein</fullName>
    </recommendedName>
</protein>
<proteinExistence type="predicted"/>
<feature type="transmembrane region" description="Helical" evidence="6">
    <location>
        <begin position="397"/>
        <end position="422"/>
    </location>
</feature>
<feature type="transmembrane region" description="Helical" evidence="6">
    <location>
        <begin position="139"/>
        <end position="160"/>
    </location>
</feature>
<dbReference type="Pfam" id="PF07690">
    <property type="entry name" value="MFS_1"/>
    <property type="match status" value="1"/>
</dbReference>
<keyword evidence="3 6" id="KW-1133">Transmembrane helix</keyword>
<dbReference type="SUPFAM" id="SSF103473">
    <property type="entry name" value="MFS general substrate transporter"/>
    <property type="match status" value="1"/>
</dbReference>
<dbReference type="InterPro" id="IPR036259">
    <property type="entry name" value="MFS_trans_sf"/>
</dbReference>
<feature type="transmembrane region" description="Helical" evidence="6">
    <location>
        <begin position="337"/>
        <end position="360"/>
    </location>
</feature>
<feature type="transmembrane region" description="Helical" evidence="6">
    <location>
        <begin position="217"/>
        <end position="235"/>
    </location>
</feature>
<feature type="transmembrane region" description="Helical" evidence="6">
    <location>
        <begin position="89"/>
        <end position="108"/>
    </location>
</feature>
<evidence type="ECO:0000256" key="4">
    <source>
        <dbReference type="ARBA" id="ARBA00023136"/>
    </source>
</evidence>
<dbReference type="RefSeq" id="XP_028473821.1">
    <property type="nucleotide sequence ID" value="XM_028618143.1"/>
</dbReference>
<dbReference type="InterPro" id="IPR051068">
    <property type="entry name" value="MFS_Domain-Containing_Protein"/>
</dbReference>
<sequence length="491" mass="52888">MKRSWVAPLRSLTRRKDDDSRQPTTFEAEETTVVVESVTIDDELKLPDRASLIIVLFANVLMQWTFFIIVSSSNEYAQYLGGSSTFSGLVIGIPTAVSALTLVPLMLVDRGGYAIPLNFACGCLVLGNILYALAYRANFLYLILLGRMICGGGFTFWMYAKRYCSDPRIVGIRRRTTLAGWQVLGQGIGFSFGPFAGGLLSKIGYDNAVFNGFTSPGWLMAAAWAAFWVVVRIYFVEVPPAQTPAIPLQPVEEASARSSTDAEDAQVPPTPAASEPSIATSTVPLVSPKHNMTPGQWGVAATMCWFAMTCFFILGAWESNIPVFTASDAPANPFHFSPFASGNMIALGGACTIPFLLINLHFARRMQDRNTLALGTSVGAVGLLVAISILASEKVNYGSFFVAWFLVALGFNVASTVTLALLSKQLPGEWNGRISLLIQCSNYTGRVTGAVWGGAGVKVGMLGYVGLQLGYVAVGTVLFMTLWHNLKAKTG</sequence>
<feature type="transmembrane region" description="Helical" evidence="6">
    <location>
        <begin position="181"/>
        <end position="205"/>
    </location>
</feature>
<evidence type="ECO:0000313" key="7">
    <source>
        <dbReference type="EMBL" id="RSH78674.1"/>
    </source>
</evidence>
<evidence type="ECO:0000256" key="5">
    <source>
        <dbReference type="SAM" id="MobiDB-lite"/>
    </source>
</evidence>
<feature type="transmembrane region" description="Helical" evidence="6">
    <location>
        <begin position="115"/>
        <end position="133"/>
    </location>
</feature>
<dbReference type="PANTHER" id="PTHR23510:SF64">
    <property type="entry name" value="INNER MEMBRANE TRANSPORT PROTEIN YAJR"/>
    <property type="match status" value="1"/>
</dbReference>
<evidence type="ECO:0000256" key="3">
    <source>
        <dbReference type="ARBA" id="ARBA00022989"/>
    </source>
</evidence>
<accession>A0A427XIT1</accession>
<organism evidence="7 8">
    <name type="scientific">Apiotrichum porosum</name>
    <dbReference type="NCBI Taxonomy" id="105984"/>
    <lineage>
        <taxon>Eukaryota</taxon>
        <taxon>Fungi</taxon>
        <taxon>Dikarya</taxon>
        <taxon>Basidiomycota</taxon>
        <taxon>Agaricomycotina</taxon>
        <taxon>Tremellomycetes</taxon>
        <taxon>Trichosporonales</taxon>
        <taxon>Trichosporonaceae</taxon>
        <taxon>Apiotrichum</taxon>
    </lineage>
</organism>